<dbReference type="GO" id="GO:0006412">
    <property type="term" value="P:translation"/>
    <property type="evidence" value="ECO:0007669"/>
    <property type="project" value="UniProtKB-UniRule"/>
</dbReference>
<keyword evidence="3 8" id="KW-0694">RNA-binding</keyword>
<dbReference type="HAMAP" id="MF_01302_B">
    <property type="entry name" value="Ribosomal_uS8_B"/>
    <property type="match status" value="1"/>
</dbReference>
<evidence type="ECO:0000256" key="5">
    <source>
        <dbReference type="ARBA" id="ARBA00023274"/>
    </source>
</evidence>
<proteinExistence type="inferred from homology"/>
<dbReference type="FunFam" id="3.30.1370.30:FF:000002">
    <property type="entry name" value="30S ribosomal protein S8"/>
    <property type="match status" value="1"/>
</dbReference>
<protein>
    <recommendedName>
        <fullName evidence="6 8">Small ribosomal subunit protein uS8</fullName>
    </recommendedName>
</protein>
<keyword evidence="2 8" id="KW-0699">rRNA-binding</keyword>
<comment type="similarity">
    <text evidence="1 8 9">Belongs to the universal ribosomal protein uS8 family.</text>
</comment>
<dbReference type="InterPro" id="IPR035987">
    <property type="entry name" value="Ribosomal_uS8_sf"/>
</dbReference>
<evidence type="ECO:0000313" key="11">
    <source>
        <dbReference type="Proteomes" id="UP000320496"/>
    </source>
</evidence>
<evidence type="ECO:0000256" key="7">
    <source>
        <dbReference type="ARBA" id="ARBA00046740"/>
    </source>
</evidence>
<dbReference type="Gene3D" id="3.30.1490.10">
    <property type="match status" value="1"/>
</dbReference>
<dbReference type="PROSITE" id="PS00053">
    <property type="entry name" value="RIBOSOMAL_S8"/>
    <property type="match status" value="1"/>
</dbReference>
<dbReference type="GO" id="GO:0005737">
    <property type="term" value="C:cytoplasm"/>
    <property type="evidence" value="ECO:0007669"/>
    <property type="project" value="UniProtKB-ARBA"/>
</dbReference>
<dbReference type="Gene3D" id="3.30.1370.30">
    <property type="match status" value="1"/>
</dbReference>
<comment type="function">
    <text evidence="8">One of the primary rRNA binding proteins, it binds directly to 16S rRNA central domain where it helps coordinate assembly of the platform of the 30S subunit.</text>
</comment>
<dbReference type="GO" id="GO:0019843">
    <property type="term" value="F:rRNA binding"/>
    <property type="evidence" value="ECO:0007669"/>
    <property type="project" value="UniProtKB-UniRule"/>
</dbReference>
<evidence type="ECO:0000256" key="4">
    <source>
        <dbReference type="ARBA" id="ARBA00022980"/>
    </source>
</evidence>
<dbReference type="FunFam" id="3.30.1490.10:FF:000001">
    <property type="entry name" value="30S ribosomal protein S8"/>
    <property type="match status" value="1"/>
</dbReference>
<dbReference type="EMBL" id="CP036275">
    <property type="protein sequence ID" value="QDU39856.1"/>
    <property type="molecule type" value="Genomic_DNA"/>
</dbReference>
<gene>
    <name evidence="8 10" type="primary">rpsH</name>
    <name evidence="10" type="ORF">Mal4_42090</name>
</gene>
<comment type="subunit">
    <text evidence="7 8">Part of the 30S ribosomal subunit. Contacts proteins S5 and S12.</text>
</comment>
<dbReference type="GO" id="GO:1990904">
    <property type="term" value="C:ribonucleoprotein complex"/>
    <property type="evidence" value="ECO:0007669"/>
    <property type="project" value="UniProtKB-KW"/>
</dbReference>
<dbReference type="AlphaFoldDB" id="A0A517ZBI9"/>
<dbReference type="RefSeq" id="WP_145370996.1">
    <property type="nucleotide sequence ID" value="NZ_CP036275.1"/>
</dbReference>
<dbReference type="NCBIfam" id="NF001109">
    <property type="entry name" value="PRK00136.1"/>
    <property type="match status" value="1"/>
</dbReference>
<name>A0A517ZBI9_9PLAN</name>
<dbReference type="InterPro" id="IPR047863">
    <property type="entry name" value="Ribosomal_uS8_CS"/>
</dbReference>
<dbReference type="Proteomes" id="UP000320496">
    <property type="component" value="Chromosome"/>
</dbReference>
<dbReference type="PANTHER" id="PTHR11758">
    <property type="entry name" value="40S RIBOSOMAL PROTEIN S15A"/>
    <property type="match status" value="1"/>
</dbReference>
<reference evidence="10 11" key="1">
    <citation type="submission" date="2019-02" db="EMBL/GenBank/DDBJ databases">
        <title>Deep-cultivation of Planctomycetes and their phenomic and genomic characterization uncovers novel biology.</title>
        <authorList>
            <person name="Wiegand S."/>
            <person name="Jogler M."/>
            <person name="Boedeker C."/>
            <person name="Pinto D."/>
            <person name="Vollmers J."/>
            <person name="Rivas-Marin E."/>
            <person name="Kohn T."/>
            <person name="Peeters S.H."/>
            <person name="Heuer A."/>
            <person name="Rast P."/>
            <person name="Oberbeckmann S."/>
            <person name="Bunk B."/>
            <person name="Jeske O."/>
            <person name="Meyerdierks A."/>
            <person name="Storesund J.E."/>
            <person name="Kallscheuer N."/>
            <person name="Luecker S."/>
            <person name="Lage O.M."/>
            <person name="Pohl T."/>
            <person name="Merkel B.J."/>
            <person name="Hornburger P."/>
            <person name="Mueller R.-W."/>
            <person name="Bruemmer F."/>
            <person name="Labrenz M."/>
            <person name="Spormann A.M."/>
            <person name="Op den Camp H."/>
            <person name="Overmann J."/>
            <person name="Amann R."/>
            <person name="Jetten M.S.M."/>
            <person name="Mascher T."/>
            <person name="Medema M.H."/>
            <person name="Devos D.P."/>
            <person name="Kaster A.-K."/>
            <person name="Ovreas L."/>
            <person name="Rohde M."/>
            <person name="Galperin M.Y."/>
            <person name="Jogler C."/>
        </authorList>
    </citation>
    <scope>NUCLEOTIDE SEQUENCE [LARGE SCALE GENOMIC DNA]</scope>
    <source>
        <strain evidence="10 11">Mal4</strain>
    </source>
</reference>
<evidence type="ECO:0000313" key="10">
    <source>
        <dbReference type="EMBL" id="QDU39856.1"/>
    </source>
</evidence>
<dbReference type="SUPFAM" id="SSF56047">
    <property type="entry name" value="Ribosomal protein S8"/>
    <property type="match status" value="1"/>
</dbReference>
<organism evidence="10 11">
    <name type="scientific">Maioricimonas rarisocia</name>
    <dbReference type="NCBI Taxonomy" id="2528026"/>
    <lineage>
        <taxon>Bacteria</taxon>
        <taxon>Pseudomonadati</taxon>
        <taxon>Planctomycetota</taxon>
        <taxon>Planctomycetia</taxon>
        <taxon>Planctomycetales</taxon>
        <taxon>Planctomycetaceae</taxon>
        <taxon>Maioricimonas</taxon>
    </lineage>
</organism>
<accession>A0A517ZBI9</accession>
<keyword evidence="4 8" id="KW-0689">Ribosomal protein</keyword>
<dbReference type="OrthoDB" id="9802617at2"/>
<sequence length="131" mass="14710">MMTDPIADMLTRIRNAVHIERPFVDIPVSKVKIGIAEALQREGYIWDFEVIEQEPQGILRVNLKYGPNGERVIQKIDRVSKPGRRIYSGSENIPEVLQGLGVSIISTNQGVLSSREARAKHVGGEILCRIY</sequence>
<keyword evidence="5 8" id="KW-0687">Ribonucleoprotein</keyword>
<dbReference type="GO" id="GO:0003735">
    <property type="term" value="F:structural constituent of ribosome"/>
    <property type="evidence" value="ECO:0007669"/>
    <property type="project" value="InterPro"/>
</dbReference>
<evidence type="ECO:0000256" key="6">
    <source>
        <dbReference type="ARBA" id="ARBA00035258"/>
    </source>
</evidence>
<dbReference type="GO" id="GO:0005840">
    <property type="term" value="C:ribosome"/>
    <property type="evidence" value="ECO:0007669"/>
    <property type="project" value="UniProtKB-KW"/>
</dbReference>
<evidence type="ECO:0000256" key="1">
    <source>
        <dbReference type="ARBA" id="ARBA00006471"/>
    </source>
</evidence>
<evidence type="ECO:0000256" key="8">
    <source>
        <dbReference type="HAMAP-Rule" id="MF_01302"/>
    </source>
</evidence>
<dbReference type="Pfam" id="PF00410">
    <property type="entry name" value="Ribosomal_S8"/>
    <property type="match status" value="1"/>
</dbReference>
<evidence type="ECO:0000256" key="3">
    <source>
        <dbReference type="ARBA" id="ARBA00022884"/>
    </source>
</evidence>
<dbReference type="KEGG" id="mri:Mal4_42090"/>
<dbReference type="InterPro" id="IPR000630">
    <property type="entry name" value="Ribosomal_uS8"/>
</dbReference>
<evidence type="ECO:0000256" key="9">
    <source>
        <dbReference type="RuleBase" id="RU003660"/>
    </source>
</evidence>
<keyword evidence="11" id="KW-1185">Reference proteome</keyword>
<evidence type="ECO:0000256" key="2">
    <source>
        <dbReference type="ARBA" id="ARBA00022730"/>
    </source>
</evidence>